<dbReference type="Proteomes" id="UP000520767">
    <property type="component" value="Unassembled WGS sequence"/>
</dbReference>
<evidence type="ECO:0000256" key="2">
    <source>
        <dbReference type="ARBA" id="ARBA00023034"/>
    </source>
</evidence>
<dbReference type="GO" id="GO:0012505">
    <property type="term" value="C:endomembrane system"/>
    <property type="evidence" value="ECO:0007669"/>
    <property type="project" value="UniProtKB-ARBA"/>
</dbReference>
<organism evidence="5 6">
    <name type="scientific">Actinophytocola algeriensis</name>
    <dbReference type="NCBI Taxonomy" id="1768010"/>
    <lineage>
        <taxon>Bacteria</taxon>
        <taxon>Bacillati</taxon>
        <taxon>Actinomycetota</taxon>
        <taxon>Actinomycetes</taxon>
        <taxon>Pseudonocardiales</taxon>
        <taxon>Pseudonocardiaceae</taxon>
    </lineage>
</organism>
<protein>
    <recommendedName>
        <fullName evidence="7">Golgi phosphoprotein 3 GPP34</fullName>
    </recommendedName>
</protein>
<dbReference type="InterPro" id="IPR008628">
    <property type="entry name" value="GPP34-like"/>
</dbReference>
<proteinExistence type="predicted"/>
<dbReference type="GO" id="GO:0005737">
    <property type="term" value="C:cytoplasm"/>
    <property type="evidence" value="ECO:0007669"/>
    <property type="project" value="UniProtKB-ARBA"/>
</dbReference>
<keyword evidence="2" id="KW-0333">Golgi apparatus</keyword>
<reference evidence="5 6" key="1">
    <citation type="submission" date="2020-08" db="EMBL/GenBank/DDBJ databases">
        <title>Genomic Encyclopedia of Type Strains, Phase III (KMG-III): the genomes of soil and plant-associated and newly described type strains.</title>
        <authorList>
            <person name="Whitman W."/>
        </authorList>
    </citation>
    <scope>NUCLEOTIDE SEQUENCE [LARGE SCALE GENOMIC DNA]</scope>
    <source>
        <strain evidence="5 6">CECT 8960</strain>
    </source>
</reference>
<dbReference type="GO" id="GO:0070273">
    <property type="term" value="F:phosphatidylinositol-4-phosphate binding"/>
    <property type="evidence" value="ECO:0007669"/>
    <property type="project" value="InterPro"/>
</dbReference>
<comment type="caution">
    <text evidence="5">The sequence shown here is derived from an EMBL/GenBank/DDBJ whole genome shotgun (WGS) entry which is preliminary data.</text>
</comment>
<keyword evidence="3" id="KW-0446">Lipid-binding</keyword>
<keyword evidence="6" id="KW-1185">Reference proteome</keyword>
<dbReference type="EMBL" id="JACHJQ010000004">
    <property type="protein sequence ID" value="MBB4907437.1"/>
    <property type="molecule type" value="Genomic_DNA"/>
</dbReference>
<evidence type="ECO:0000256" key="3">
    <source>
        <dbReference type="ARBA" id="ARBA00023121"/>
    </source>
</evidence>
<dbReference type="AlphaFoldDB" id="A0A7W7VEN7"/>
<name>A0A7W7VEN7_9PSEU</name>
<comment type="subcellular location">
    <subcellularLocation>
        <location evidence="1">Golgi apparatus membrane</location>
        <topology evidence="1">Peripheral membrane protein</topology>
        <orientation evidence="1">Cytoplasmic side</orientation>
    </subcellularLocation>
</comment>
<evidence type="ECO:0008006" key="7">
    <source>
        <dbReference type="Google" id="ProtNLM"/>
    </source>
</evidence>
<dbReference type="Pfam" id="PF05719">
    <property type="entry name" value="GPP34"/>
    <property type="match status" value="1"/>
</dbReference>
<dbReference type="InterPro" id="IPR038261">
    <property type="entry name" value="GPP34-like_sf"/>
</dbReference>
<evidence type="ECO:0000313" key="5">
    <source>
        <dbReference type="EMBL" id="MBB4907437.1"/>
    </source>
</evidence>
<evidence type="ECO:0000256" key="4">
    <source>
        <dbReference type="ARBA" id="ARBA00023136"/>
    </source>
</evidence>
<sequence>MLAAALLLELAKAGRLGVDWDGARRLHVFTDDHSRSGDALFDSALAADGALVADVRQALVPGLHVRLMDRLAQRGVLTARSRIGIWRLADRTRRDHLRT</sequence>
<gene>
    <name evidence="5" type="ORF">FHR82_003679</name>
</gene>
<dbReference type="Gene3D" id="1.10.3630.10">
    <property type="entry name" value="yeast vps74-n-term truncation variant domain like"/>
    <property type="match status" value="1"/>
</dbReference>
<accession>A0A7W7VEN7</accession>
<evidence type="ECO:0000256" key="1">
    <source>
        <dbReference type="ARBA" id="ARBA00004255"/>
    </source>
</evidence>
<keyword evidence="4" id="KW-0472">Membrane</keyword>
<evidence type="ECO:0000313" key="6">
    <source>
        <dbReference type="Proteomes" id="UP000520767"/>
    </source>
</evidence>